<protein>
    <recommendedName>
        <fullName evidence="8">Cytochrome P450</fullName>
    </recommendedName>
</protein>
<comment type="caution">
    <text evidence="6">The sequence shown here is derived from an EMBL/GenBank/DDBJ whole genome shotgun (WGS) entry which is preliminary data.</text>
</comment>
<evidence type="ECO:0000256" key="5">
    <source>
        <dbReference type="RuleBase" id="RU000461"/>
    </source>
</evidence>
<evidence type="ECO:0000256" key="2">
    <source>
        <dbReference type="ARBA" id="ARBA00022723"/>
    </source>
</evidence>
<keyword evidence="3 4" id="KW-0408">Iron</keyword>
<proteinExistence type="inferred from homology"/>
<evidence type="ECO:0000313" key="6">
    <source>
        <dbReference type="EMBL" id="KAJ4954767.1"/>
    </source>
</evidence>
<dbReference type="CDD" id="cd11072">
    <property type="entry name" value="CYP71-like"/>
    <property type="match status" value="1"/>
</dbReference>
<dbReference type="InterPro" id="IPR001128">
    <property type="entry name" value="Cyt_P450"/>
</dbReference>
<evidence type="ECO:0008006" key="8">
    <source>
        <dbReference type="Google" id="ProtNLM"/>
    </source>
</evidence>
<evidence type="ECO:0000256" key="3">
    <source>
        <dbReference type="ARBA" id="ARBA00023004"/>
    </source>
</evidence>
<dbReference type="InterPro" id="IPR002401">
    <property type="entry name" value="Cyt_P450_E_grp-I"/>
</dbReference>
<dbReference type="AlphaFoldDB" id="A0A9Q0JX61"/>
<keyword evidence="7" id="KW-1185">Reference proteome</keyword>
<dbReference type="GO" id="GO:0020037">
    <property type="term" value="F:heme binding"/>
    <property type="evidence" value="ECO:0007669"/>
    <property type="project" value="InterPro"/>
</dbReference>
<dbReference type="PRINTS" id="PR00385">
    <property type="entry name" value="P450"/>
</dbReference>
<evidence type="ECO:0000256" key="4">
    <source>
        <dbReference type="PIRSR" id="PIRSR602401-1"/>
    </source>
</evidence>
<keyword evidence="5" id="KW-0503">Monooxygenase</keyword>
<dbReference type="GO" id="GO:0005506">
    <property type="term" value="F:iron ion binding"/>
    <property type="evidence" value="ECO:0007669"/>
    <property type="project" value="InterPro"/>
</dbReference>
<dbReference type="InterPro" id="IPR017972">
    <property type="entry name" value="Cyt_P450_CS"/>
</dbReference>
<comment type="similarity">
    <text evidence="1 5">Belongs to the cytochrome P450 family.</text>
</comment>
<keyword evidence="2 4" id="KW-0479">Metal-binding</keyword>
<dbReference type="SUPFAM" id="SSF48264">
    <property type="entry name" value="Cytochrome P450"/>
    <property type="match status" value="1"/>
</dbReference>
<dbReference type="EMBL" id="JAMYWD010000011">
    <property type="protein sequence ID" value="KAJ4954767.1"/>
    <property type="molecule type" value="Genomic_DNA"/>
</dbReference>
<dbReference type="Pfam" id="PF00067">
    <property type="entry name" value="p450"/>
    <property type="match status" value="1"/>
</dbReference>
<gene>
    <name evidence="6" type="ORF">NE237_011550</name>
</gene>
<sequence length="435" mass="50463">MHMQLGSSPTLVVSSAEILEEIIKSQDIEFSNRPRMLSGEKLFYGWTNMMFSPYGQYWRQMRKFCALELLSVKRVQSFKFVREEEVRIMIQKINHSSKMGSSINITDLLLMVFNNLISRVALGVKYQPKDNSENTIWQLSRELIAILGTICVHDFFPTLRWIDKLTGLERRINKASKGLDAFLDQVIQEHLMEKKDDKHSDHEDFVGILLQAHKDSTLNIPLTHNNIKGILADMFAGGSDTTAITVEWAMSELIRNPKVMKKAQEEVRRVVGKKSKVEEDDIFQMDYLKLIIKETLRLYPPGPLLIPRETSRDTEVKGYHIPSKTRLFINAWAIQRDPKLWDNPEEFIPERFTNNPVDFKGQNFKYIPFGTGRRSCPGTSFALASTELILANLLYWFDWKLPENSKREDLDMTEAPGMVLYKKYPLYLLPKSYLL</sequence>
<feature type="binding site" description="axial binding residue" evidence="4">
    <location>
        <position position="376"/>
    </location>
    <ligand>
        <name>heme</name>
        <dbReference type="ChEBI" id="CHEBI:30413"/>
    </ligand>
    <ligandPart>
        <name>Fe</name>
        <dbReference type="ChEBI" id="CHEBI:18248"/>
    </ligandPart>
</feature>
<organism evidence="6 7">
    <name type="scientific">Protea cynaroides</name>
    <dbReference type="NCBI Taxonomy" id="273540"/>
    <lineage>
        <taxon>Eukaryota</taxon>
        <taxon>Viridiplantae</taxon>
        <taxon>Streptophyta</taxon>
        <taxon>Embryophyta</taxon>
        <taxon>Tracheophyta</taxon>
        <taxon>Spermatophyta</taxon>
        <taxon>Magnoliopsida</taxon>
        <taxon>Proteales</taxon>
        <taxon>Proteaceae</taxon>
        <taxon>Protea</taxon>
    </lineage>
</organism>
<dbReference type="InterPro" id="IPR036396">
    <property type="entry name" value="Cyt_P450_sf"/>
</dbReference>
<dbReference type="PANTHER" id="PTHR47955">
    <property type="entry name" value="CYTOCHROME P450 FAMILY 71 PROTEIN"/>
    <property type="match status" value="1"/>
</dbReference>
<dbReference type="GO" id="GO:0016705">
    <property type="term" value="F:oxidoreductase activity, acting on paired donors, with incorporation or reduction of molecular oxygen"/>
    <property type="evidence" value="ECO:0007669"/>
    <property type="project" value="InterPro"/>
</dbReference>
<dbReference type="GO" id="GO:0004497">
    <property type="term" value="F:monooxygenase activity"/>
    <property type="evidence" value="ECO:0007669"/>
    <property type="project" value="UniProtKB-KW"/>
</dbReference>
<dbReference type="PRINTS" id="PR00463">
    <property type="entry name" value="EP450I"/>
</dbReference>
<dbReference type="Gene3D" id="1.10.630.10">
    <property type="entry name" value="Cytochrome P450"/>
    <property type="match status" value="1"/>
</dbReference>
<keyword evidence="4 5" id="KW-0349">Heme</keyword>
<accession>A0A9Q0JX61</accession>
<reference evidence="6" key="1">
    <citation type="journal article" date="2023" name="Plant J.">
        <title>The genome of the king protea, Protea cynaroides.</title>
        <authorList>
            <person name="Chang J."/>
            <person name="Duong T.A."/>
            <person name="Schoeman C."/>
            <person name="Ma X."/>
            <person name="Roodt D."/>
            <person name="Barker N."/>
            <person name="Li Z."/>
            <person name="Van de Peer Y."/>
            <person name="Mizrachi E."/>
        </authorList>
    </citation>
    <scope>NUCLEOTIDE SEQUENCE</scope>
    <source>
        <tissue evidence="6">Young leaves</tissue>
    </source>
</reference>
<name>A0A9Q0JX61_9MAGN</name>
<evidence type="ECO:0000313" key="7">
    <source>
        <dbReference type="Proteomes" id="UP001141806"/>
    </source>
</evidence>
<evidence type="ECO:0000256" key="1">
    <source>
        <dbReference type="ARBA" id="ARBA00010617"/>
    </source>
</evidence>
<dbReference type="FunFam" id="1.10.630.10:FF:000011">
    <property type="entry name" value="Cytochrome P450 83B1"/>
    <property type="match status" value="1"/>
</dbReference>
<dbReference type="Proteomes" id="UP001141806">
    <property type="component" value="Unassembled WGS sequence"/>
</dbReference>
<keyword evidence="5" id="KW-0560">Oxidoreductase</keyword>
<comment type="cofactor">
    <cofactor evidence="4">
        <name>heme</name>
        <dbReference type="ChEBI" id="CHEBI:30413"/>
    </cofactor>
</comment>
<dbReference type="OrthoDB" id="1470350at2759"/>
<dbReference type="PROSITE" id="PS00086">
    <property type="entry name" value="CYTOCHROME_P450"/>
    <property type="match status" value="1"/>
</dbReference>
<dbReference type="PANTHER" id="PTHR47955:SF15">
    <property type="entry name" value="CYTOCHROME P450 71A2-LIKE"/>
    <property type="match status" value="1"/>
</dbReference>